<keyword evidence="1" id="KW-0472">Membrane</keyword>
<dbReference type="Proteomes" id="UP000238479">
    <property type="component" value="Chromosome 1"/>
</dbReference>
<comment type="caution">
    <text evidence="2">The sequence shown here is derived from an EMBL/GenBank/DDBJ whole genome shotgun (WGS) entry which is preliminary data.</text>
</comment>
<sequence>MNKQHQSLNRSMELNPTFICNTDKVVLTTSSEWGAVVTKLNVPADWKEWQIYLLLLGLFLASAVAFYIFFEKSDNFWNFPSLLEKINQQDLNSGHF</sequence>
<proteinExistence type="predicted"/>
<evidence type="ECO:0000313" key="2">
    <source>
        <dbReference type="EMBL" id="PRQ56462.1"/>
    </source>
</evidence>
<dbReference type="EMBL" id="PDCK01000039">
    <property type="protein sequence ID" value="PRQ56462.1"/>
    <property type="molecule type" value="Genomic_DNA"/>
</dbReference>
<accession>A0A2P6SCQ3</accession>
<feature type="transmembrane region" description="Helical" evidence="1">
    <location>
        <begin position="49"/>
        <end position="70"/>
    </location>
</feature>
<reference evidence="2 3" key="1">
    <citation type="journal article" date="2018" name="Nat. Genet.">
        <title>The Rosa genome provides new insights in the design of modern roses.</title>
        <authorList>
            <person name="Bendahmane M."/>
        </authorList>
    </citation>
    <scope>NUCLEOTIDE SEQUENCE [LARGE SCALE GENOMIC DNA]</scope>
    <source>
        <strain evidence="3">cv. Old Blush</strain>
    </source>
</reference>
<dbReference type="Gramene" id="PRQ56462">
    <property type="protein sequence ID" value="PRQ56462"/>
    <property type="gene ID" value="RchiOBHm_Chr1g0336681"/>
</dbReference>
<gene>
    <name evidence="2" type="ORF">RchiOBHm_Chr1g0336681</name>
</gene>
<name>A0A2P6SCQ3_ROSCH</name>
<keyword evidence="1" id="KW-0812">Transmembrane</keyword>
<evidence type="ECO:0000313" key="3">
    <source>
        <dbReference type="Proteomes" id="UP000238479"/>
    </source>
</evidence>
<organism evidence="2 3">
    <name type="scientific">Rosa chinensis</name>
    <name type="common">China rose</name>
    <dbReference type="NCBI Taxonomy" id="74649"/>
    <lineage>
        <taxon>Eukaryota</taxon>
        <taxon>Viridiplantae</taxon>
        <taxon>Streptophyta</taxon>
        <taxon>Embryophyta</taxon>
        <taxon>Tracheophyta</taxon>
        <taxon>Spermatophyta</taxon>
        <taxon>Magnoliopsida</taxon>
        <taxon>eudicotyledons</taxon>
        <taxon>Gunneridae</taxon>
        <taxon>Pentapetalae</taxon>
        <taxon>rosids</taxon>
        <taxon>fabids</taxon>
        <taxon>Rosales</taxon>
        <taxon>Rosaceae</taxon>
        <taxon>Rosoideae</taxon>
        <taxon>Rosoideae incertae sedis</taxon>
        <taxon>Rosa</taxon>
    </lineage>
</organism>
<keyword evidence="3" id="KW-1185">Reference proteome</keyword>
<evidence type="ECO:0000256" key="1">
    <source>
        <dbReference type="SAM" id="Phobius"/>
    </source>
</evidence>
<protein>
    <submittedName>
        <fullName evidence="2">Uncharacterized protein</fullName>
    </submittedName>
</protein>
<dbReference type="STRING" id="74649.A0A2P6SCQ3"/>
<keyword evidence="1" id="KW-1133">Transmembrane helix</keyword>
<dbReference type="AlphaFoldDB" id="A0A2P6SCQ3"/>